<name>D8PK15_SCHCM</name>
<feature type="region of interest" description="Disordered" evidence="1">
    <location>
        <begin position="132"/>
        <end position="153"/>
    </location>
</feature>
<dbReference type="eggNOG" id="ENOG502RB84">
    <property type="taxonomic scope" value="Eukaryota"/>
</dbReference>
<dbReference type="OrthoDB" id="3224367at2759"/>
<organism evidence="3">
    <name type="scientific">Schizophyllum commune (strain H4-8 / FGSC 9210)</name>
    <name type="common">Split gill fungus</name>
    <dbReference type="NCBI Taxonomy" id="578458"/>
    <lineage>
        <taxon>Eukaryota</taxon>
        <taxon>Fungi</taxon>
        <taxon>Dikarya</taxon>
        <taxon>Basidiomycota</taxon>
        <taxon>Agaricomycotina</taxon>
        <taxon>Agaricomycetes</taxon>
        <taxon>Agaricomycetidae</taxon>
        <taxon>Agaricales</taxon>
        <taxon>Schizophyllaceae</taxon>
        <taxon>Schizophyllum</taxon>
    </lineage>
</organism>
<keyword evidence="3" id="KW-1185">Reference proteome</keyword>
<dbReference type="RefSeq" id="XP_003038170.1">
    <property type="nucleotide sequence ID" value="XM_003038124.1"/>
</dbReference>
<evidence type="ECO:0000313" key="2">
    <source>
        <dbReference type="EMBL" id="EFJ03268.1"/>
    </source>
</evidence>
<dbReference type="KEGG" id="scm:SCHCO_01185249"/>
<reference evidence="2 3" key="1">
    <citation type="journal article" date="2010" name="Nat. Biotechnol.">
        <title>Genome sequence of the model mushroom Schizophyllum commune.</title>
        <authorList>
            <person name="Ohm R.A."/>
            <person name="de Jong J.F."/>
            <person name="Lugones L.G."/>
            <person name="Aerts A."/>
            <person name="Kothe E."/>
            <person name="Stajich J.E."/>
            <person name="de Vries R.P."/>
            <person name="Record E."/>
            <person name="Levasseur A."/>
            <person name="Baker S.E."/>
            <person name="Bartholomew K.A."/>
            <person name="Coutinho P.M."/>
            <person name="Erdmann S."/>
            <person name="Fowler T.J."/>
            <person name="Gathman A.C."/>
            <person name="Lombard V."/>
            <person name="Henrissat B."/>
            <person name="Knabe N."/>
            <person name="Kuees U."/>
            <person name="Lilly W.W."/>
            <person name="Lindquist E."/>
            <person name="Lucas S."/>
            <person name="Magnuson J.K."/>
            <person name="Piumi F."/>
            <person name="Raudaskoski M."/>
            <person name="Salamov A."/>
            <person name="Schmutz J."/>
            <person name="Schwarze F.W.M.R."/>
            <person name="vanKuyk P.A."/>
            <person name="Horton J.S."/>
            <person name="Grigoriev I.V."/>
            <person name="Woesten H.A.B."/>
        </authorList>
    </citation>
    <scope>NUCLEOTIDE SEQUENCE [LARGE SCALE GENOMIC DNA]</scope>
    <source>
        <strain evidence="3">H4-8 / FGSC 9210</strain>
    </source>
</reference>
<feature type="non-terminal residue" evidence="2">
    <location>
        <position position="399"/>
    </location>
</feature>
<dbReference type="STRING" id="578458.D8PK15"/>
<dbReference type="EMBL" id="GL377302">
    <property type="protein sequence ID" value="EFJ03268.1"/>
    <property type="molecule type" value="Genomic_DNA"/>
</dbReference>
<feature type="compositionally biased region" description="Polar residues" evidence="1">
    <location>
        <begin position="348"/>
        <end position="362"/>
    </location>
</feature>
<dbReference type="GeneID" id="9589195"/>
<proteinExistence type="predicted"/>
<gene>
    <name evidence="2" type="ORF">SCHCODRAFT_103089</name>
</gene>
<evidence type="ECO:0000313" key="3">
    <source>
        <dbReference type="Proteomes" id="UP000007431"/>
    </source>
</evidence>
<sequence length="399" mass="42935">MPAVDASENAGPSLFPLGAGPPLPDFSSLLVHGAYHPSAPLHLCFSASRISAPGSSTSELPDLVADAPVLLVTANRDALKDGLRAGGWQRTGRSMHAAKQVQVLAPPTAVHAELLLSLLRIWTPGCETTRPVLRKPKTSDASTSGEPRATAAGALASDDASIANARVLAPKPATSNTMRANILPECPALIVLHEPSAYFVQSESEDDEDGATPTMSSYIALVSRLLRAAVKIYLSTYTCFRHADHTIATLVRLLDIALHVYQLSATSNGITATVRPTRAGRPPVPVALFDRGSHTLRLPLSRPPMFPREGAVEHEGEDRVQSAAEVSEFVRALFQWEAFIEDGEPKLTTASSDDTVVPSSQDQELHEDHGTPRRLTLRTASAERTLLFRERGRTFIWDS</sequence>
<dbReference type="InParanoid" id="D8PK15"/>
<dbReference type="OMA" id="HYDNESQ"/>
<dbReference type="AlphaFoldDB" id="D8PK15"/>
<protein>
    <submittedName>
        <fullName evidence="2">Uncharacterized protein</fullName>
    </submittedName>
</protein>
<accession>D8PK15</accession>
<evidence type="ECO:0000256" key="1">
    <source>
        <dbReference type="SAM" id="MobiDB-lite"/>
    </source>
</evidence>
<dbReference type="VEuPathDB" id="FungiDB:SCHCODRAFT_01185249"/>
<feature type="region of interest" description="Disordered" evidence="1">
    <location>
        <begin position="347"/>
        <end position="371"/>
    </location>
</feature>
<dbReference type="HOGENOM" id="CLU_691092_0_0_1"/>
<dbReference type="Proteomes" id="UP000007431">
    <property type="component" value="Unassembled WGS sequence"/>
</dbReference>